<dbReference type="RefSeq" id="WP_106430355.1">
    <property type="nucleotide sequence ID" value="NZ_CP072931.1"/>
</dbReference>
<dbReference type="Proteomes" id="UP000009036">
    <property type="component" value="Chromosome"/>
</dbReference>
<reference evidence="3" key="2">
    <citation type="submission" date="2021-04" db="EMBL/GenBank/DDBJ databases">
        <authorList>
            <person name="Wen M.-L."/>
            <person name="Han X.-L."/>
            <person name="Xiong J."/>
        </authorList>
    </citation>
    <scope>NUCLEOTIDE SEQUENCE</scope>
    <source>
        <strain evidence="3">AGR0001</strain>
    </source>
</reference>
<evidence type="ECO:0000256" key="1">
    <source>
        <dbReference type="SAM" id="Phobius"/>
    </source>
</evidence>
<evidence type="ECO:0000313" key="3">
    <source>
        <dbReference type="EMBL" id="QTZ94576.1"/>
    </source>
</evidence>
<dbReference type="Pfam" id="PF14219">
    <property type="entry name" value="DUF4328"/>
    <property type="match status" value="1"/>
</dbReference>
<name>A0A8B1NTV0_9ACTN</name>
<feature type="transmembrane region" description="Helical" evidence="1">
    <location>
        <begin position="127"/>
        <end position="146"/>
    </location>
</feature>
<feature type="transmembrane region" description="Helical" evidence="1">
    <location>
        <begin position="158"/>
        <end position="177"/>
    </location>
</feature>
<accession>A0A8B1NTV0</accession>
<feature type="transmembrane region" description="Helical" evidence="1">
    <location>
        <begin position="36"/>
        <end position="53"/>
    </location>
</feature>
<dbReference type="InterPro" id="IPR025565">
    <property type="entry name" value="DUF4328"/>
</dbReference>
<feature type="domain" description="DUF4328" evidence="2">
    <location>
        <begin position="72"/>
        <end position="224"/>
    </location>
</feature>
<dbReference type="EMBL" id="CP072931">
    <property type="protein sequence ID" value="QTZ94576.1"/>
    <property type="molecule type" value="Genomic_DNA"/>
</dbReference>
<proteinExistence type="predicted"/>
<keyword evidence="1" id="KW-0472">Membrane</keyword>
<dbReference type="AlphaFoldDB" id="A0A8B1NTV0"/>
<feature type="transmembrane region" description="Helical" evidence="1">
    <location>
        <begin position="197"/>
        <end position="219"/>
    </location>
</feature>
<dbReference type="KEGG" id="sauh:SU9_026585"/>
<keyword evidence="4" id="KW-1185">Reference proteome</keyword>
<organism evidence="3 4">
    <name type="scientific">Streptomyces auratus AGR0001</name>
    <dbReference type="NCBI Taxonomy" id="1160718"/>
    <lineage>
        <taxon>Bacteria</taxon>
        <taxon>Bacillati</taxon>
        <taxon>Actinomycetota</taxon>
        <taxon>Actinomycetes</taxon>
        <taxon>Kitasatosporales</taxon>
        <taxon>Streptomycetaceae</taxon>
        <taxon>Streptomyces</taxon>
    </lineage>
</organism>
<feature type="transmembrane region" description="Helical" evidence="1">
    <location>
        <begin position="83"/>
        <end position="107"/>
    </location>
</feature>
<reference evidence="3" key="1">
    <citation type="journal article" date="2012" name="J. Bacteriol.">
        <title>Genome Sequence of Streptomyces auratus Strain AGR0001, a Phoslactomycin-Producing Actinomycete.</title>
        <authorList>
            <person name="Han X."/>
            <person name="Li M."/>
            <person name="Ding Z."/>
            <person name="Zhao J."/>
            <person name="Ji K."/>
            <person name="Wen M."/>
            <person name="Lu T."/>
        </authorList>
    </citation>
    <scope>NUCLEOTIDE SEQUENCE</scope>
    <source>
        <strain evidence="3">AGR0001</strain>
    </source>
</reference>
<protein>
    <submittedName>
        <fullName evidence="3">DUF4328 domain-containing protein</fullName>
    </submittedName>
</protein>
<gene>
    <name evidence="3" type="ORF">SU9_026585</name>
</gene>
<evidence type="ECO:0000313" key="4">
    <source>
        <dbReference type="Proteomes" id="UP000009036"/>
    </source>
</evidence>
<evidence type="ECO:0000259" key="2">
    <source>
        <dbReference type="Pfam" id="PF14219"/>
    </source>
</evidence>
<sequence>MSNMPIAPPPPPSPSGWAAPSGSRAVLRSPVGLSKVVTGLLGLGIVVDLFALWQGNQSYELVGRLVRNVGSVSSQEIDQTDSLYRVCGILQVAATLATAVVFIVWFYRARVNAEVFAPEYHEKARGWAIWGWFVPVVNLWFPRRVAIDIWKASADENTGSRALLNCWWALWVANLVFGRLASQRYANSGTPEEIKGAIAGLMASDVLSVLAAVLALLFVRRLTRMQHEKALRGPAF</sequence>
<dbReference type="OrthoDB" id="4174975at2"/>
<keyword evidence="1" id="KW-1133">Transmembrane helix</keyword>
<keyword evidence="1" id="KW-0812">Transmembrane</keyword>